<evidence type="ECO:0000313" key="2">
    <source>
        <dbReference type="Proteomes" id="UP000448943"/>
    </source>
</evidence>
<sequence>MGIYFNNILLVTDMDGTLLNSDNKVSMNNKQALEYFVNEGGLFTVATGRMEKSVIPYLDDLPINVPGVLYNGGALYDFQSQKCIWNQVLPDDFILLLDKIVRSFPGIGVEVYNNENVSFITHNDYTDSHCIKENFVRKTKSLEQIQGSLQKVMLVWEPSCLNQVETFLIQNATGVDWVRSEPQFLEILAKNVNKGNGLRKLKKHLNLHKVYTVGFGDHLNDMALLTASDIGITVDNGHDKLKSIACYCGKHHNEDALADIIYQKDLLFDLFKMRK</sequence>
<dbReference type="PANTHER" id="PTHR10000">
    <property type="entry name" value="PHOSPHOSERINE PHOSPHATASE"/>
    <property type="match status" value="1"/>
</dbReference>
<dbReference type="RefSeq" id="WP_160646081.1">
    <property type="nucleotide sequence ID" value="NZ_SIJB01000023.1"/>
</dbReference>
<dbReference type="Gene3D" id="3.40.50.1000">
    <property type="entry name" value="HAD superfamily/HAD-like"/>
    <property type="match status" value="1"/>
</dbReference>
<dbReference type="SFLD" id="SFLDS00003">
    <property type="entry name" value="Haloacid_Dehalogenase"/>
    <property type="match status" value="1"/>
</dbReference>
<dbReference type="Gene3D" id="3.30.1240.10">
    <property type="match status" value="1"/>
</dbReference>
<dbReference type="GO" id="GO:0005829">
    <property type="term" value="C:cytosol"/>
    <property type="evidence" value="ECO:0007669"/>
    <property type="project" value="TreeGrafter"/>
</dbReference>
<reference evidence="1 2" key="1">
    <citation type="submission" date="2019-01" db="EMBL/GenBank/DDBJ databases">
        <title>Chengkuizengella sp. nov., isolated from deep-sea sediment of East Pacific Ocean.</title>
        <authorList>
            <person name="Yang J."/>
            <person name="Lai Q."/>
            <person name="Shao Z."/>
        </authorList>
    </citation>
    <scope>NUCLEOTIDE SEQUENCE [LARGE SCALE GENOMIC DNA]</scope>
    <source>
        <strain evidence="1 2">YPA3-1-1</strain>
    </source>
</reference>
<dbReference type="NCBIfam" id="TIGR00099">
    <property type="entry name" value="Cof-subfamily"/>
    <property type="match status" value="1"/>
</dbReference>
<proteinExistence type="predicted"/>
<dbReference type="SFLD" id="SFLDG01140">
    <property type="entry name" value="C2.B:_Phosphomannomutase_and_P"/>
    <property type="match status" value="1"/>
</dbReference>
<dbReference type="InterPro" id="IPR000150">
    <property type="entry name" value="Cof"/>
</dbReference>
<dbReference type="GO" id="GO:0016791">
    <property type="term" value="F:phosphatase activity"/>
    <property type="evidence" value="ECO:0007669"/>
    <property type="project" value="UniProtKB-ARBA"/>
</dbReference>
<dbReference type="EMBL" id="SIJB01000023">
    <property type="protein sequence ID" value="NBI29284.1"/>
    <property type="molecule type" value="Genomic_DNA"/>
</dbReference>
<dbReference type="PROSITE" id="PS01228">
    <property type="entry name" value="COF_1"/>
    <property type="match status" value="1"/>
</dbReference>
<dbReference type="Pfam" id="PF08282">
    <property type="entry name" value="Hydrolase_3"/>
    <property type="match status" value="1"/>
</dbReference>
<accession>A0A6N9Q3L1</accession>
<dbReference type="InterPro" id="IPR036412">
    <property type="entry name" value="HAD-like_sf"/>
</dbReference>
<dbReference type="InterPro" id="IPR006379">
    <property type="entry name" value="HAD-SF_hydro_IIB"/>
</dbReference>
<dbReference type="PANTHER" id="PTHR10000:SF8">
    <property type="entry name" value="HAD SUPERFAMILY HYDROLASE-LIKE, TYPE 3"/>
    <property type="match status" value="1"/>
</dbReference>
<keyword evidence="2" id="KW-1185">Reference proteome</keyword>
<dbReference type="InterPro" id="IPR023214">
    <property type="entry name" value="HAD_sf"/>
</dbReference>
<dbReference type="OrthoDB" id="9790031at2"/>
<dbReference type="SUPFAM" id="SSF56784">
    <property type="entry name" value="HAD-like"/>
    <property type="match status" value="1"/>
</dbReference>
<dbReference type="NCBIfam" id="TIGR01484">
    <property type="entry name" value="HAD-SF-IIB"/>
    <property type="match status" value="1"/>
</dbReference>
<dbReference type="Proteomes" id="UP000448943">
    <property type="component" value="Unassembled WGS sequence"/>
</dbReference>
<name>A0A6N9Q3L1_9BACL</name>
<comment type="caution">
    <text evidence="1">The sequence shown here is derived from an EMBL/GenBank/DDBJ whole genome shotgun (WGS) entry which is preliminary data.</text>
</comment>
<dbReference type="GO" id="GO:0000287">
    <property type="term" value="F:magnesium ion binding"/>
    <property type="evidence" value="ECO:0007669"/>
    <property type="project" value="TreeGrafter"/>
</dbReference>
<protein>
    <submittedName>
        <fullName evidence="1">Cof-type HAD-IIB family hydrolase</fullName>
    </submittedName>
</protein>
<gene>
    <name evidence="1" type="ORF">ERL59_09965</name>
</gene>
<keyword evidence="1" id="KW-0378">Hydrolase</keyword>
<evidence type="ECO:0000313" key="1">
    <source>
        <dbReference type="EMBL" id="NBI29284.1"/>
    </source>
</evidence>
<organism evidence="1 2">
    <name type="scientific">Chengkuizengella marina</name>
    <dbReference type="NCBI Taxonomy" id="2507566"/>
    <lineage>
        <taxon>Bacteria</taxon>
        <taxon>Bacillati</taxon>
        <taxon>Bacillota</taxon>
        <taxon>Bacilli</taxon>
        <taxon>Bacillales</taxon>
        <taxon>Paenibacillaceae</taxon>
        <taxon>Chengkuizengella</taxon>
    </lineage>
</organism>
<dbReference type="AlphaFoldDB" id="A0A6N9Q3L1"/>